<keyword evidence="1" id="KW-0805">Transcription regulation</keyword>
<name>A0A395IBM0_ASPHC</name>
<sequence length="523" mass="59219">MYKPASPRPKRNEYFPLCDEAKPTCGTCARLGRFCESVKLDFKFRVVTPSVPETNRSPPQHSRQRHHQSALIPSLNLDLIHSLQHTDRDIFYSTYWEDQCLSALHPISRSILQQPELPALKDAILALSSCSISRLHAEKTSPTPFLAMGAFSPSLTHQTRSQLYYSSAMRKFISPTPKCYGSNIKVALTILVLFGYIEASIGNFVTGDHLFRALLTVWLQSQFLVWWARAYFSSPDIQLHLPPIALPRAHEENPSSLHERRAVTLSIIYQNTSASSSMFFQPHEAALSFAYHIVTRIMQCTTFLNYLPSRDPQNIGIECMETESWIRLLLRIVQGIDMRSCILRNSYTIGFSGLLLAVSLRCQDLSLGVVLAINCQRSLEYDVFGVSQLTDDGGGDPKFTCYNSQRISVLLFHGKCKATGELFTEFIDWEIPEFHVREVAQPGMGFIHLAENHEMLVNQQNTVLSFQAHPEVQAELAKKMLLDEDDVYNGDLSQQELGAHLAKLDRPTDGLKVLKRVVEWARE</sequence>
<dbReference type="GeneID" id="37203090"/>
<evidence type="ECO:0000256" key="1">
    <source>
        <dbReference type="ARBA" id="ARBA00023015"/>
    </source>
</evidence>
<keyword evidence="3" id="KW-0539">Nucleus</keyword>
<dbReference type="GO" id="GO:0000981">
    <property type="term" value="F:DNA-binding transcription factor activity, RNA polymerase II-specific"/>
    <property type="evidence" value="ECO:0007669"/>
    <property type="project" value="InterPro"/>
</dbReference>
<accession>A0A395IBM0</accession>
<gene>
    <name evidence="4" type="ORF">BO97DRAFT_447765</name>
</gene>
<evidence type="ECO:0000256" key="2">
    <source>
        <dbReference type="ARBA" id="ARBA00023163"/>
    </source>
</evidence>
<dbReference type="VEuPathDB" id="FungiDB:BO97DRAFT_447765"/>
<dbReference type="STRING" id="1450537.A0A395IBM0"/>
<keyword evidence="5" id="KW-1185">Reference proteome</keyword>
<dbReference type="CDD" id="cd00067">
    <property type="entry name" value="GAL4"/>
    <property type="match status" value="1"/>
</dbReference>
<keyword evidence="2" id="KW-0804">Transcription</keyword>
<dbReference type="Proteomes" id="UP000248961">
    <property type="component" value="Unassembled WGS sequence"/>
</dbReference>
<evidence type="ECO:0008006" key="6">
    <source>
        <dbReference type="Google" id="ProtNLM"/>
    </source>
</evidence>
<organism evidence="4 5">
    <name type="scientific">Aspergillus homomorphus (strain CBS 101889)</name>
    <dbReference type="NCBI Taxonomy" id="1450537"/>
    <lineage>
        <taxon>Eukaryota</taxon>
        <taxon>Fungi</taxon>
        <taxon>Dikarya</taxon>
        <taxon>Ascomycota</taxon>
        <taxon>Pezizomycotina</taxon>
        <taxon>Eurotiomycetes</taxon>
        <taxon>Eurotiomycetidae</taxon>
        <taxon>Eurotiales</taxon>
        <taxon>Aspergillaceae</taxon>
        <taxon>Aspergillus</taxon>
        <taxon>Aspergillus subgen. Circumdati</taxon>
    </lineage>
</organism>
<dbReference type="OrthoDB" id="39175at2759"/>
<proteinExistence type="predicted"/>
<dbReference type="GO" id="GO:0008270">
    <property type="term" value="F:zinc ion binding"/>
    <property type="evidence" value="ECO:0007669"/>
    <property type="project" value="InterPro"/>
</dbReference>
<dbReference type="RefSeq" id="XP_025556539.1">
    <property type="nucleotide sequence ID" value="XM_025698801.1"/>
</dbReference>
<dbReference type="EMBL" id="KZ824267">
    <property type="protein sequence ID" value="RAL17385.1"/>
    <property type="molecule type" value="Genomic_DNA"/>
</dbReference>
<evidence type="ECO:0000313" key="4">
    <source>
        <dbReference type="EMBL" id="RAL17385.1"/>
    </source>
</evidence>
<dbReference type="AlphaFoldDB" id="A0A395IBM0"/>
<reference evidence="4 5" key="1">
    <citation type="submission" date="2018-02" db="EMBL/GenBank/DDBJ databases">
        <title>The genomes of Aspergillus section Nigri reveals drivers in fungal speciation.</title>
        <authorList>
            <consortium name="DOE Joint Genome Institute"/>
            <person name="Vesth T.C."/>
            <person name="Nybo J."/>
            <person name="Theobald S."/>
            <person name="Brandl J."/>
            <person name="Frisvad J.C."/>
            <person name="Nielsen K.F."/>
            <person name="Lyhne E.K."/>
            <person name="Kogle M.E."/>
            <person name="Kuo A."/>
            <person name="Riley R."/>
            <person name="Clum A."/>
            <person name="Nolan M."/>
            <person name="Lipzen A."/>
            <person name="Salamov A."/>
            <person name="Henrissat B."/>
            <person name="Wiebenga A."/>
            <person name="De vries R.P."/>
            <person name="Grigoriev I.V."/>
            <person name="Mortensen U.H."/>
            <person name="Andersen M.R."/>
            <person name="Baker S.E."/>
        </authorList>
    </citation>
    <scope>NUCLEOTIDE SEQUENCE [LARGE SCALE GENOMIC DNA]</scope>
    <source>
        <strain evidence="4 5">CBS 101889</strain>
    </source>
</reference>
<dbReference type="InterPro" id="IPR001138">
    <property type="entry name" value="Zn2Cys6_DnaBD"/>
</dbReference>
<protein>
    <recommendedName>
        <fullName evidence="6">Glutamine amidotransferase domain-containing protein</fullName>
    </recommendedName>
</protein>
<evidence type="ECO:0000313" key="5">
    <source>
        <dbReference type="Proteomes" id="UP000248961"/>
    </source>
</evidence>
<evidence type="ECO:0000256" key="3">
    <source>
        <dbReference type="ARBA" id="ARBA00023242"/>
    </source>
</evidence>